<organism evidence="3 4">
    <name type="scientific">Eiseniibacteriota bacterium</name>
    <dbReference type="NCBI Taxonomy" id="2212470"/>
    <lineage>
        <taxon>Bacteria</taxon>
        <taxon>Candidatus Eiseniibacteriota</taxon>
    </lineage>
</organism>
<dbReference type="PANTHER" id="PTHR40763:SF5">
    <property type="entry name" value="MEMBRANE PROTEIN"/>
    <property type="match status" value="1"/>
</dbReference>
<keyword evidence="1" id="KW-0472">Membrane</keyword>
<dbReference type="InterPro" id="IPR054331">
    <property type="entry name" value="LiaF_TM"/>
</dbReference>
<gene>
    <name evidence="3" type="ORF">E6K72_06880</name>
</gene>
<evidence type="ECO:0000256" key="1">
    <source>
        <dbReference type="SAM" id="Phobius"/>
    </source>
</evidence>
<feature type="transmembrane region" description="Helical" evidence="1">
    <location>
        <begin position="117"/>
        <end position="136"/>
    </location>
</feature>
<dbReference type="AlphaFoldDB" id="A0A538SUW6"/>
<dbReference type="EMBL" id="VBOS01000231">
    <property type="protein sequence ID" value="TMQ55155.1"/>
    <property type="molecule type" value="Genomic_DNA"/>
</dbReference>
<feature type="transmembrane region" description="Helical" evidence="1">
    <location>
        <begin position="90"/>
        <end position="110"/>
    </location>
</feature>
<dbReference type="Pfam" id="PF22570">
    <property type="entry name" value="LiaF-TM"/>
    <property type="match status" value="1"/>
</dbReference>
<protein>
    <recommendedName>
        <fullName evidence="2">LiaF transmembrane domain-containing protein</fullName>
    </recommendedName>
</protein>
<evidence type="ECO:0000313" key="3">
    <source>
        <dbReference type="EMBL" id="TMQ55155.1"/>
    </source>
</evidence>
<evidence type="ECO:0000313" key="4">
    <source>
        <dbReference type="Proteomes" id="UP000317716"/>
    </source>
</evidence>
<sequence>MPSRPPCSRCWSRASSRWPGCGGTRRWPTEGRTMPENRFGDPERVIIGAAARGKAYGLVISRLVFGLIVVGLGVIFLLDEMGIVDASTILRYWPALLLAYGIMRLTGLFCRQHMTSGAIFTLIGSWLLLRTLHVLPYGLRDFWPVLIILIGVSLVMGGLGRVRGAGSADAADAASTLHAFAFWSGIDRKVATTDFQGGDVTAVMGGHEIDLRPAKMTGESAVIDLFVLMGGVDMRVPEDWAVTCEAVPIMGGVEDRTRPPAGDVRGRLILRGFIMMGGVEVKN</sequence>
<proteinExistence type="predicted"/>
<accession>A0A538SUW6</accession>
<feature type="transmembrane region" description="Helical" evidence="1">
    <location>
        <begin position="142"/>
        <end position="159"/>
    </location>
</feature>
<keyword evidence="1" id="KW-1133">Transmembrane helix</keyword>
<reference evidence="3 4" key="1">
    <citation type="journal article" date="2019" name="Nat. Microbiol.">
        <title>Mediterranean grassland soil C-N compound turnover is dependent on rainfall and depth, and is mediated by genomically divergent microorganisms.</title>
        <authorList>
            <person name="Diamond S."/>
            <person name="Andeer P.F."/>
            <person name="Li Z."/>
            <person name="Crits-Christoph A."/>
            <person name="Burstein D."/>
            <person name="Anantharaman K."/>
            <person name="Lane K.R."/>
            <person name="Thomas B.C."/>
            <person name="Pan C."/>
            <person name="Northen T.R."/>
            <person name="Banfield J.F."/>
        </authorList>
    </citation>
    <scope>NUCLEOTIDE SEQUENCE [LARGE SCALE GENOMIC DNA]</scope>
    <source>
        <strain evidence="3">WS_2</strain>
    </source>
</reference>
<dbReference type="PANTHER" id="PTHR40763">
    <property type="entry name" value="MEMBRANE PROTEIN-RELATED"/>
    <property type="match status" value="1"/>
</dbReference>
<dbReference type="Proteomes" id="UP000317716">
    <property type="component" value="Unassembled WGS sequence"/>
</dbReference>
<feature type="transmembrane region" description="Helical" evidence="1">
    <location>
        <begin position="55"/>
        <end position="78"/>
    </location>
</feature>
<feature type="domain" description="LiaF transmembrane" evidence="2">
    <location>
        <begin position="64"/>
        <end position="157"/>
    </location>
</feature>
<keyword evidence="1" id="KW-0812">Transmembrane</keyword>
<evidence type="ECO:0000259" key="2">
    <source>
        <dbReference type="Pfam" id="PF22570"/>
    </source>
</evidence>
<name>A0A538SUW6_UNCEI</name>
<comment type="caution">
    <text evidence="3">The sequence shown here is derived from an EMBL/GenBank/DDBJ whole genome shotgun (WGS) entry which is preliminary data.</text>
</comment>